<name>A0A7C4QRY6_9PLAN</name>
<protein>
    <submittedName>
        <fullName evidence="4">Polyvinylalcohol dehydrogenase</fullName>
    </submittedName>
</protein>
<dbReference type="InterPro" id="IPR015943">
    <property type="entry name" value="WD40/YVTN_repeat-like_dom_sf"/>
</dbReference>
<feature type="signal peptide" evidence="2">
    <location>
        <begin position="1"/>
        <end position="24"/>
    </location>
</feature>
<keyword evidence="2" id="KW-0732">Signal</keyword>
<gene>
    <name evidence="4" type="ORF">ENS64_11605</name>
</gene>
<evidence type="ECO:0000259" key="3">
    <source>
        <dbReference type="Pfam" id="PF13360"/>
    </source>
</evidence>
<dbReference type="PANTHER" id="PTHR34512:SF30">
    <property type="entry name" value="OUTER MEMBRANE PROTEIN ASSEMBLY FACTOR BAMB"/>
    <property type="match status" value="1"/>
</dbReference>
<dbReference type="EMBL" id="DSVQ01000015">
    <property type="protein sequence ID" value="HGT39888.1"/>
    <property type="molecule type" value="Genomic_DNA"/>
</dbReference>
<feature type="chain" id="PRO_5028227234" evidence="2">
    <location>
        <begin position="25"/>
        <end position="533"/>
    </location>
</feature>
<organism evidence="4">
    <name type="scientific">Schlesneria paludicola</name>
    <dbReference type="NCBI Taxonomy" id="360056"/>
    <lineage>
        <taxon>Bacteria</taxon>
        <taxon>Pseudomonadati</taxon>
        <taxon>Planctomycetota</taxon>
        <taxon>Planctomycetia</taxon>
        <taxon>Planctomycetales</taxon>
        <taxon>Planctomycetaceae</taxon>
        <taxon>Schlesneria</taxon>
    </lineage>
</organism>
<dbReference type="PANTHER" id="PTHR34512">
    <property type="entry name" value="CELL SURFACE PROTEIN"/>
    <property type="match status" value="1"/>
</dbReference>
<feature type="domain" description="Pyrrolo-quinoline quinone repeat" evidence="3">
    <location>
        <begin position="239"/>
        <end position="457"/>
    </location>
</feature>
<feature type="compositionally biased region" description="Basic and acidic residues" evidence="1">
    <location>
        <begin position="103"/>
        <end position="123"/>
    </location>
</feature>
<evidence type="ECO:0000313" key="4">
    <source>
        <dbReference type="EMBL" id="HGT39888.1"/>
    </source>
</evidence>
<dbReference type="Pfam" id="PF13360">
    <property type="entry name" value="PQQ_2"/>
    <property type="match status" value="1"/>
</dbReference>
<dbReference type="InterPro" id="IPR011047">
    <property type="entry name" value="Quinoprotein_ADH-like_sf"/>
</dbReference>
<dbReference type="Gene3D" id="2.130.10.10">
    <property type="entry name" value="YVTN repeat-like/Quinoprotein amine dehydrogenase"/>
    <property type="match status" value="2"/>
</dbReference>
<evidence type="ECO:0000256" key="2">
    <source>
        <dbReference type="SAM" id="SignalP"/>
    </source>
</evidence>
<dbReference type="SUPFAM" id="SSF50998">
    <property type="entry name" value="Quinoprotein alcohol dehydrogenase-like"/>
    <property type="match status" value="1"/>
</dbReference>
<evidence type="ECO:0000256" key="1">
    <source>
        <dbReference type="SAM" id="MobiDB-lite"/>
    </source>
</evidence>
<reference evidence="4" key="1">
    <citation type="journal article" date="2020" name="mSystems">
        <title>Genome- and Community-Level Interaction Insights into Carbon Utilization and Element Cycling Functions of Hydrothermarchaeota in Hydrothermal Sediment.</title>
        <authorList>
            <person name="Zhou Z."/>
            <person name="Liu Y."/>
            <person name="Xu W."/>
            <person name="Pan J."/>
            <person name="Luo Z.H."/>
            <person name="Li M."/>
        </authorList>
    </citation>
    <scope>NUCLEOTIDE SEQUENCE [LARGE SCALE GENOMIC DNA]</scope>
    <source>
        <strain evidence="4">SpSt-508</strain>
    </source>
</reference>
<accession>A0A7C4QRY6</accession>
<feature type="region of interest" description="Disordered" evidence="1">
    <location>
        <begin position="95"/>
        <end position="157"/>
    </location>
</feature>
<dbReference type="AlphaFoldDB" id="A0A7C4QRY6"/>
<sequence>MMRRMMCGMMAALMGLAMSAPAAAAVVAGTLEAVSPETRELTVRVGKQQVRTTFKLAPTAEITLQGKKADLNQLQAGQLVTVTTSTQGNLATKIAARIPAEPAAEKPDKTETADKPDKAEKPARSAPAKSRNRKDLAEEPTQVAPGDWPQFRGPTRDLHSAETGLLTEWPPQGPELLWKVDGLGEGYSSVSIAGETIYTMGTIGDDEHLFALSKADGSRRWTVRTGANRPDGTGNGPRSTPTVDGEFVYALGAHGDLVCAHADSGEIVWRMNVVKEARGDVPTWGICESVLIDGDKLICTPGGSAATMVALNKRTGKPLWATTVDGRPAAAYSSPIVIEAGGVRQYVNFVHTGVVGIRASDGKPLWMRSESANGTANCSSPLYADGHVFTASAYGTGGALFRLASSGGQTRAELVFETKQMKNHHGGMLLLDGHVYGFDEGVLTCLNLSTGRPAWQNRSVGKGSLAYADGHLYLRSEEGPLALAEATPRAYVEKGRFSQPERSGRPAWAHPVVAGGRLYIRDQDKLFVFNVKN</sequence>
<dbReference type="InterPro" id="IPR002372">
    <property type="entry name" value="PQQ_rpt_dom"/>
</dbReference>
<proteinExistence type="predicted"/>
<comment type="caution">
    <text evidence="4">The sequence shown here is derived from an EMBL/GenBank/DDBJ whole genome shotgun (WGS) entry which is preliminary data.</text>
</comment>